<organism evidence="3 4">
    <name type="scientific">Rhynchosporium graminicola</name>
    <dbReference type="NCBI Taxonomy" id="2792576"/>
    <lineage>
        <taxon>Eukaryota</taxon>
        <taxon>Fungi</taxon>
        <taxon>Dikarya</taxon>
        <taxon>Ascomycota</taxon>
        <taxon>Pezizomycotina</taxon>
        <taxon>Leotiomycetes</taxon>
        <taxon>Helotiales</taxon>
        <taxon>Ploettnerulaceae</taxon>
        <taxon>Rhynchosporium</taxon>
    </lineage>
</organism>
<dbReference type="Pfam" id="PF14269">
    <property type="entry name" value="Arylsulfotran_2"/>
    <property type="match status" value="1"/>
</dbReference>
<dbReference type="EMBL" id="FJUW01000007">
    <property type="protein sequence ID" value="CZS93592.1"/>
    <property type="molecule type" value="Genomic_DNA"/>
</dbReference>
<evidence type="ECO:0008006" key="5">
    <source>
        <dbReference type="Google" id="ProtNLM"/>
    </source>
</evidence>
<keyword evidence="2" id="KW-0732">Signal</keyword>
<dbReference type="PANTHER" id="PTHR35340:SF5">
    <property type="entry name" value="ASST-DOMAIN-CONTAINING PROTEIN"/>
    <property type="match status" value="1"/>
</dbReference>
<protein>
    <recommendedName>
        <fullName evidence="5">Arylsulfotransferase</fullName>
    </recommendedName>
</protein>
<sequence length="565" mass="64057">MRTSFAFLIALPAAIRAWSFNAYNLGFHGVYPTHNYVSLGHVTPRVQISQWDPRCDDGSLILMSPRGVNVPNPGPVILDPRGNLVWSEGKFGQAMNLQVQRYRGEDFLTFWTGESHGPHSNGSYIMLDSSYEVAYTVNTVDIDMGGDLHEFKNTSNGTALFTIYQDRQVDCSDVGYDGLCWVDDCIFQEVDIATGELLFQWRASDHVPLSHSYKLRHKDGKTQKKAWDYFHLNSVDKDDLGNYLISSRHMRAIYYLNAAGSILWSLGGKHSDFTDLSGGNASNFKWQHHARFRGNNTISFYDNHAKTVFHPLVEYSRGMLVQFDFNNMTVELLQEYKHPDNILSISQGSMQIMPETGKVMVGWGNTPAYTEFTADGEVLCDTNFGAAIWYMVLDFGWVKSYRTFKSKWVGKPKTPPAIEVFAGQIFASWNGATEIVKWRLEGATSLKATHDEFAIVEEIDKDGFEAVFVRKSWERRFVRVAALDKAGEVLGYTEAVDSTLEESVPISLFQILVSVFVFLVVGIFVWTYREMLQKQSSRIFALGRQQKNRQQYELLDSSENSGESV</sequence>
<keyword evidence="4" id="KW-1185">Reference proteome</keyword>
<dbReference type="AlphaFoldDB" id="A0A1E1K6E6"/>
<evidence type="ECO:0000313" key="4">
    <source>
        <dbReference type="Proteomes" id="UP000178129"/>
    </source>
</evidence>
<comment type="caution">
    <text evidence="3">The sequence shown here is derived from an EMBL/GenBank/DDBJ whole genome shotgun (WGS) entry which is preliminary data.</text>
</comment>
<accession>A0A1E1K6E6</accession>
<evidence type="ECO:0000313" key="3">
    <source>
        <dbReference type="EMBL" id="CZS93592.1"/>
    </source>
</evidence>
<keyword evidence="1" id="KW-0812">Transmembrane</keyword>
<feature type="chain" id="PRO_5009445701" description="Arylsulfotransferase" evidence="2">
    <location>
        <begin position="18"/>
        <end position="565"/>
    </location>
</feature>
<feature type="signal peptide" evidence="2">
    <location>
        <begin position="1"/>
        <end position="17"/>
    </location>
</feature>
<dbReference type="PANTHER" id="PTHR35340">
    <property type="entry name" value="PQQ ENZYME REPEAT PROTEIN-RELATED"/>
    <property type="match status" value="1"/>
</dbReference>
<dbReference type="Proteomes" id="UP000178129">
    <property type="component" value="Unassembled WGS sequence"/>
</dbReference>
<keyword evidence="1" id="KW-0472">Membrane</keyword>
<feature type="transmembrane region" description="Helical" evidence="1">
    <location>
        <begin position="508"/>
        <end position="528"/>
    </location>
</feature>
<dbReference type="InParanoid" id="A0A1E1K6E6"/>
<evidence type="ECO:0000256" key="2">
    <source>
        <dbReference type="SAM" id="SignalP"/>
    </source>
</evidence>
<evidence type="ECO:0000256" key="1">
    <source>
        <dbReference type="SAM" id="Phobius"/>
    </source>
</evidence>
<reference evidence="4" key="1">
    <citation type="submission" date="2016-03" db="EMBL/GenBank/DDBJ databases">
        <authorList>
            <person name="Ploux O."/>
        </authorList>
    </citation>
    <scope>NUCLEOTIDE SEQUENCE [LARGE SCALE GENOMIC DNA]</scope>
    <source>
        <strain evidence="4">UK7</strain>
    </source>
</reference>
<name>A0A1E1K6E6_9HELO</name>
<proteinExistence type="predicted"/>
<dbReference type="InterPro" id="IPR053143">
    <property type="entry name" value="Arylsulfate_ST"/>
</dbReference>
<keyword evidence="1" id="KW-1133">Transmembrane helix</keyword>
<dbReference type="InterPro" id="IPR039535">
    <property type="entry name" value="ASST-like"/>
</dbReference>
<gene>
    <name evidence="3" type="ORF">RCO7_09501</name>
</gene>